<reference evidence="1" key="1">
    <citation type="journal article" date="2014" name="Front. Microbiol.">
        <title>High frequency of phylogenetically diverse reductive dehalogenase-homologous genes in deep subseafloor sedimentary metagenomes.</title>
        <authorList>
            <person name="Kawai M."/>
            <person name="Futagami T."/>
            <person name="Toyoda A."/>
            <person name="Takaki Y."/>
            <person name="Nishi S."/>
            <person name="Hori S."/>
            <person name="Arai W."/>
            <person name="Tsubouchi T."/>
            <person name="Morono Y."/>
            <person name="Uchiyama I."/>
            <person name="Ito T."/>
            <person name="Fujiyama A."/>
            <person name="Inagaki F."/>
            <person name="Takami H."/>
        </authorList>
    </citation>
    <scope>NUCLEOTIDE SEQUENCE</scope>
    <source>
        <strain evidence="1">Expedition CK06-06</strain>
    </source>
</reference>
<comment type="caution">
    <text evidence="1">The sequence shown here is derived from an EMBL/GenBank/DDBJ whole genome shotgun (WGS) entry which is preliminary data.</text>
</comment>
<gene>
    <name evidence="1" type="ORF">S01H1_07381</name>
</gene>
<name>X0S092_9ZZZZ</name>
<feature type="non-terminal residue" evidence="1">
    <location>
        <position position="1"/>
    </location>
</feature>
<evidence type="ECO:0000313" key="1">
    <source>
        <dbReference type="EMBL" id="GAF68671.1"/>
    </source>
</evidence>
<proteinExistence type="predicted"/>
<sequence>ICDYSNYTNLFSKYLIMSEAEYNSLTIVELHALAEEIRIKLSYDPKKTEREKLMVKLATIELNIDQRFLDL</sequence>
<dbReference type="EMBL" id="BARS01003810">
    <property type="protein sequence ID" value="GAF68671.1"/>
    <property type="molecule type" value="Genomic_DNA"/>
</dbReference>
<protein>
    <submittedName>
        <fullName evidence="1">Uncharacterized protein</fullName>
    </submittedName>
</protein>
<dbReference type="AlphaFoldDB" id="X0S092"/>
<organism evidence="1">
    <name type="scientific">marine sediment metagenome</name>
    <dbReference type="NCBI Taxonomy" id="412755"/>
    <lineage>
        <taxon>unclassified sequences</taxon>
        <taxon>metagenomes</taxon>
        <taxon>ecological metagenomes</taxon>
    </lineage>
</organism>
<accession>X0S092</accession>